<name>A0A3S0HYC1_9PROT</name>
<proteinExistence type="predicted"/>
<dbReference type="RefSeq" id="WP_126618719.1">
    <property type="nucleotide sequence ID" value="NZ_JBHUCY010000008.1"/>
</dbReference>
<evidence type="ECO:0000313" key="1">
    <source>
        <dbReference type="EMBL" id="RTR16746.1"/>
    </source>
</evidence>
<reference evidence="1 2" key="1">
    <citation type="submission" date="2018-12" db="EMBL/GenBank/DDBJ databases">
        <authorList>
            <person name="Yang Y."/>
        </authorList>
    </citation>
    <scope>NUCLEOTIDE SEQUENCE [LARGE SCALE GENOMIC DNA]</scope>
    <source>
        <strain evidence="1 2">L-25-5w-1</strain>
    </source>
</reference>
<comment type="caution">
    <text evidence="1">The sequence shown here is derived from an EMBL/GenBank/DDBJ whole genome shotgun (WGS) entry which is preliminary data.</text>
</comment>
<protein>
    <submittedName>
        <fullName evidence="1">Uncharacterized protein</fullName>
    </submittedName>
</protein>
<organism evidence="1 2">
    <name type="scientific">Azospirillum griseum</name>
    <dbReference type="NCBI Taxonomy" id="2496639"/>
    <lineage>
        <taxon>Bacteria</taxon>
        <taxon>Pseudomonadati</taxon>
        <taxon>Pseudomonadota</taxon>
        <taxon>Alphaproteobacteria</taxon>
        <taxon>Rhodospirillales</taxon>
        <taxon>Azospirillaceae</taxon>
        <taxon>Azospirillum</taxon>
    </lineage>
</organism>
<evidence type="ECO:0000313" key="2">
    <source>
        <dbReference type="Proteomes" id="UP000277007"/>
    </source>
</evidence>
<dbReference type="EMBL" id="RXMA01000023">
    <property type="protein sequence ID" value="RTR16746.1"/>
    <property type="molecule type" value="Genomic_DNA"/>
</dbReference>
<gene>
    <name evidence="1" type="ORF">EJ903_19925</name>
</gene>
<keyword evidence="2" id="KW-1185">Reference proteome</keyword>
<dbReference type="Proteomes" id="UP000277007">
    <property type="component" value="Unassembled WGS sequence"/>
</dbReference>
<dbReference type="OrthoDB" id="7361098at2"/>
<accession>A0A3S0HYC1</accession>
<dbReference type="AlphaFoldDB" id="A0A3S0HYC1"/>
<sequence length="72" mass="7431">MNAIALHMTKSSQPTDNTLNASVTAMGALCEPGHTAVPLKPSATMLASGARAGGVSVEVAWKIYQAMIHHAD</sequence>